<dbReference type="FunCoup" id="Q54M19">
    <property type="interactions" value="435"/>
</dbReference>
<comment type="caution">
    <text evidence="1">The sequence shown here is derived from an EMBL/GenBank/DDBJ whole genome shotgun (WGS) entry which is preliminary data.</text>
</comment>
<dbReference type="Proteomes" id="UP000002195">
    <property type="component" value="Unassembled WGS sequence"/>
</dbReference>
<dbReference type="InParanoid" id="Q54M19"/>
<dbReference type="PaxDb" id="44689-DDB0186886"/>
<dbReference type="GeneID" id="8625526"/>
<evidence type="ECO:0000313" key="1">
    <source>
        <dbReference type="EMBL" id="EAL64303.1"/>
    </source>
</evidence>
<reference evidence="1 2" key="1">
    <citation type="journal article" date="2005" name="Nature">
        <title>The genome of the social amoeba Dictyostelium discoideum.</title>
        <authorList>
            <consortium name="The Dictyostelium discoideum Sequencing Consortium"/>
            <person name="Eichinger L."/>
            <person name="Pachebat J.A."/>
            <person name="Glockner G."/>
            <person name="Rajandream M.A."/>
            <person name="Sucgang R."/>
            <person name="Berriman M."/>
            <person name="Song J."/>
            <person name="Olsen R."/>
            <person name="Szafranski K."/>
            <person name="Xu Q."/>
            <person name="Tunggal B."/>
            <person name="Kummerfeld S."/>
            <person name="Madera M."/>
            <person name="Konfortov B.A."/>
            <person name="Rivero F."/>
            <person name="Bankier A.T."/>
            <person name="Lehmann R."/>
            <person name="Hamlin N."/>
            <person name="Davies R."/>
            <person name="Gaudet P."/>
            <person name="Fey P."/>
            <person name="Pilcher K."/>
            <person name="Chen G."/>
            <person name="Saunders D."/>
            <person name="Sodergren E."/>
            <person name="Davis P."/>
            <person name="Kerhornou A."/>
            <person name="Nie X."/>
            <person name="Hall N."/>
            <person name="Anjard C."/>
            <person name="Hemphill L."/>
            <person name="Bason N."/>
            <person name="Farbrother P."/>
            <person name="Desany B."/>
            <person name="Just E."/>
            <person name="Morio T."/>
            <person name="Rost R."/>
            <person name="Churcher C."/>
            <person name="Cooper J."/>
            <person name="Haydock S."/>
            <person name="van Driessche N."/>
            <person name="Cronin A."/>
            <person name="Goodhead I."/>
            <person name="Muzny D."/>
            <person name="Mourier T."/>
            <person name="Pain A."/>
            <person name="Lu M."/>
            <person name="Harper D."/>
            <person name="Lindsay R."/>
            <person name="Hauser H."/>
            <person name="James K."/>
            <person name="Quiles M."/>
            <person name="Madan Babu M."/>
            <person name="Saito T."/>
            <person name="Buchrieser C."/>
            <person name="Wardroper A."/>
            <person name="Felder M."/>
            <person name="Thangavelu M."/>
            <person name="Johnson D."/>
            <person name="Knights A."/>
            <person name="Loulseged H."/>
            <person name="Mungall K."/>
            <person name="Oliver K."/>
            <person name="Price C."/>
            <person name="Quail M.A."/>
            <person name="Urushihara H."/>
            <person name="Hernandez J."/>
            <person name="Rabbinowitsch E."/>
            <person name="Steffen D."/>
            <person name="Sanders M."/>
            <person name="Ma J."/>
            <person name="Kohara Y."/>
            <person name="Sharp S."/>
            <person name="Simmonds M."/>
            <person name="Spiegler S."/>
            <person name="Tivey A."/>
            <person name="Sugano S."/>
            <person name="White B."/>
            <person name="Walker D."/>
            <person name="Woodward J."/>
            <person name="Winckler T."/>
            <person name="Tanaka Y."/>
            <person name="Shaulsky G."/>
            <person name="Schleicher M."/>
            <person name="Weinstock G."/>
            <person name="Rosenthal A."/>
            <person name="Cox E.C."/>
            <person name="Chisholm R.L."/>
            <person name="Gibbs R."/>
            <person name="Loomis W.F."/>
            <person name="Platzer M."/>
            <person name="Kay R.R."/>
            <person name="Williams J."/>
            <person name="Dear P.H."/>
            <person name="Noegel A.A."/>
            <person name="Barrell B."/>
            <person name="Kuspa A."/>
        </authorList>
    </citation>
    <scope>NUCLEOTIDE SEQUENCE [LARGE SCALE GENOMIC DNA]</scope>
    <source>
        <strain evidence="1 2">AX4</strain>
    </source>
</reference>
<dbReference type="VEuPathDB" id="AmoebaDB:DDB_G0286255"/>
<sequence>MCEHQECSKKFDFNRGLHEDLTGDLEKFPATNYFKDAKIGIKRKDECNGINYYLYCEGELDDEEDHEFLKDVEKAFDEC</sequence>
<name>Q54M19_DICDI</name>
<keyword evidence="2" id="KW-1185">Reference proteome</keyword>
<proteinExistence type="predicted"/>
<dbReference type="RefSeq" id="XP_637812.1">
    <property type="nucleotide sequence ID" value="XM_632720.1"/>
</dbReference>
<gene>
    <name evidence="1" type="ORF">DDB_G0286255</name>
</gene>
<dbReference type="AlphaFoldDB" id="Q54M19"/>
<dbReference type="EMBL" id="AAFI02000085">
    <property type="protein sequence ID" value="EAL64303.1"/>
    <property type="molecule type" value="Genomic_DNA"/>
</dbReference>
<evidence type="ECO:0000313" key="2">
    <source>
        <dbReference type="Proteomes" id="UP000002195"/>
    </source>
</evidence>
<organism evidence="1 2">
    <name type="scientific">Dictyostelium discoideum</name>
    <name type="common">Social amoeba</name>
    <dbReference type="NCBI Taxonomy" id="44689"/>
    <lineage>
        <taxon>Eukaryota</taxon>
        <taxon>Amoebozoa</taxon>
        <taxon>Evosea</taxon>
        <taxon>Eumycetozoa</taxon>
        <taxon>Dictyostelia</taxon>
        <taxon>Dictyosteliales</taxon>
        <taxon>Dictyosteliaceae</taxon>
        <taxon>Dictyostelium</taxon>
    </lineage>
</organism>
<accession>Q54M19</accession>
<dbReference type="HOGENOM" id="CLU_169961_0_0_1"/>
<dbReference type="KEGG" id="ddi:DDB_G0286255"/>
<protein>
    <submittedName>
        <fullName evidence="1">Uncharacterized protein</fullName>
    </submittedName>
</protein>